<feature type="domain" description="Ion transport" evidence="8">
    <location>
        <begin position="752"/>
        <end position="849"/>
    </location>
</feature>
<feature type="transmembrane region" description="Helical" evidence="7">
    <location>
        <begin position="818"/>
        <end position="843"/>
    </location>
</feature>
<accession>A0A2I1HEM4</accession>
<dbReference type="EMBL" id="LLXI01002508">
    <property type="protein sequence ID" value="PKY57319.1"/>
    <property type="molecule type" value="Genomic_DNA"/>
</dbReference>
<dbReference type="VEuPathDB" id="FungiDB:RhiirA1_504765"/>
<evidence type="ECO:0000256" key="1">
    <source>
        <dbReference type="ARBA" id="ARBA00004141"/>
    </source>
</evidence>
<keyword evidence="5" id="KW-0175">Coiled coil</keyword>
<keyword evidence="3 7" id="KW-1133">Transmembrane helix</keyword>
<evidence type="ECO:0000313" key="9">
    <source>
        <dbReference type="EMBL" id="PKY57319.1"/>
    </source>
</evidence>
<comment type="caution">
    <text evidence="9">The sequence shown here is derived from an EMBL/GenBank/DDBJ whole genome shotgun (WGS) entry which is preliminary data.</text>
</comment>
<organism evidence="9 10">
    <name type="scientific">Rhizophagus irregularis</name>
    <dbReference type="NCBI Taxonomy" id="588596"/>
    <lineage>
        <taxon>Eukaryota</taxon>
        <taxon>Fungi</taxon>
        <taxon>Fungi incertae sedis</taxon>
        <taxon>Mucoromycota</taxon>
        <taxon>Glomeromycotina</taxon>
        <taxon>Glomeromycetes</taxon>
        <taxon>Glomerales</taxon>
        <taxon>Glomeraceae</taxon>
        <taxon>Rhizophagus</taxon>
    </lineage>
</organism>
<dbReference type="GO" id="GO:0005216">
    <property type="term" value="F:monoatomic ion channel activity"/>
    <property type="evidence" value="ECO:0007669"/>
    <property type="project" value="InterPro"/>
</dbReference>
<dbReference type="VEuPathDB" id="FungiDB:RhiirA1_443631"/>
<keyword evidence="10" id="KW-1185">Reference proteome</keyword>
<dbReference type="VEuPathDB" id="FungiDB:FUN_000802"/>
<feature type="region of interest" description="Disordered" evidence="6">
    <location>
        <begin position="554"/>
        <end position="576"/>
    </location>
</feature>
<dbReference type="VEuPathDB" id="FungiDB:RhiirFUN_017188"/>
<gene>
    <name evidence="9" type="ORF">RhiirA4_509646</name>
</gene>
<dbReference type="PANTHER" id="PTHR42264">
    <property type="entry name" value="EPHRIN_REC_LIKE DOMAIN-CONTAINING PROTEIN"/>
    <property type="match status" value="1"/>
</dbReference>
<sequence length="996" mass="116791">MDEEQTKIQENTLAIEIQNETLLEKKDDIFNNIKEHKEGIVNHKKSIYSIFVPHYMDDTHIYNAKYGPIHDDYIVTYSYNDNSFLGWLVNNEENGPQQPDVYYKPDRPEVFVNSSSYVLCKKILSLRTFSENLKFNWLIDLSGKRFLKLKNPIGIGFLFNGDLIQVSPNNRKIYKYSLKDMPKNTDPWEYSQIYDIEIPENFYDQFTNMDCFIRQTKLFLIVRKKNRGTLILQFDLFTMNLERHHNSHIEVTYPNEVIMNKNQTLLAIGSSSDIYIFSMENGMLILRLVWPDVPVGFITLKNNSERLVIRRSGEYKLIDPYQTYDESDISDDFNDKNNSDKNNNSGGFCFNYKNNSGGFGFSDKNNSSGFGFNDKNNSDKNNSGGFNNRNKNVITKSNRKIFIDDIDNICVITNWLDENKLQQISDHNSIYTLSTFKFIQSMLNKINEEDINKIASSKEIIIKDVVRTDNDLCQLIIDKNNDLLLRRGIYSYTKYGIPYILSFKLLDDQNLVLIGMRGIYIYTIELTHLTLRYFWYNDEWKNIYSIYRNDHRDDDDTDDADDTDDNDDTDDTDDNDDIENTYDIDFINKNYMPLFKKILNNEFNDSKFSIPLSKFIDGGNSIIEDIAKDKLALSLFGLESLKTAIDKLKYREIEKLAIAIIEDVAGFSKFGLEIFRIAINKKYNNIIRRIIENATGFSKFGLEMLRISINERCNDVVQQIIDKIIKSIKDEHLWIREEIQTISFIVPFQQICVYQDDSKNNDHGNILNNTTTLIQPPNSNTNLFNWFPTSLLAVYKIITGDSGSLSPWTFRENPTMTVLLVAFTFFTVIYLMNLFIGLLNLAIGDYNKEEEFLLQKAQIIMEIELFYMLPWQKHNNKEWFPDWIFYDIPVTEVRKLINAIDNDKTEFNYYLPFISKELRELVVIKDEVRDEKLNELENKTKEELKQQIDEVKQQINEVKQQNQQMRTLLNEIIKGLNIDINNEIKETENVDAIKEE</sequence>
<dbReference type="Pfam" id="PF00520">
    <property type="entry name" value="Ion_trans"/>
    <property type="match status" value="1"/>
</dbReference>
<evidence type="ECO:0000256" key="6">
    <source>
        <dbReference type="SAM" id="MobiDB-lite"/>
    </source>
</evidence>
<evidence type="ECO:0000256" key="5">
    <source>
        <dbReference type="SAM" id="Coils"/>
    </source>
</evidence>
<dbReference type="VEuPathDB" id="FungiDB:FUN_007815"/>
<dbReference type="AlphaFoldDB" id="A0A2I1HEM4"/>
<name>A0A2I1HEM4_9GLOM</name>
<feature type="coiled-coil region" evidence="5">
    <location>
        <begin position="934"/>
        <end position="971"/>
    </location>
</feature>
<dbReference type="VEuPathDB" id="FungiDB:FUN_007808"/>
<protein>
    <recommendedName>
        <fullName evidence="8">Ion transport domain-containing protein</fullName>
    </recommendedName>
</protein>
<dbReference type="Proteomes" id="UP000234323">
    <property type="component" value="Unassembled WGS sequence"/>
</dbReference>
<evidence type="ECO:0000313" key="10">
    <source>
        <dbReference type="Proteomes" id="UP000234323"/>
    </source>
</evidence>
<feature type="compositionally biased region" description="Acidic residues" evidence="6">
    <location>
        <begin position="555"/>
        <end position="576"/>
    </location>
</feature>
<keyword evidence="2 7" id="KW-0812">Transmembrane</keyword>
<keyword evidence="4 7" id="KW-0472">Membrane</keyword>
<evidence type="ECO:0000259" key="8">
    <source>
        <dbReference type="Pfam" id="PF00520"/>
    </source>
</evidence>
<dbReference type="GO" id="GO:0016020">
    <property type="term" value="C:membrane"/>
    <property type="evidence" value="ECO:0007669"/>
    <property type="project" value="UniProtKB-SubCell"/>
</dbReference>
<evidence type="ECO:0000256" key="7">
    <source>
        <dbReference type="SAM" id="Phobius"/>
    </source>
</evidence>
<proteinExistence type="predicted"/>
<evidence type="ECO:0000256" key="3">
    <source>
        <dbReference type="ARBA" id="ARBA00022989"/>
    </source>
</evidence>
<evidence type="ECO:0000256" key="2">
    <source>
        <dbReference type="ARBA" id="ARBA00022692"/>
    </source>
</evidence>
<comment type="subcellular location">
    <subcellularLocation>
        <location evidence="1">Membrane</location>
        <topology evidence="1">Multi-pass membrane protein</topology>
    </subcellularLocation>
</comment>
<reference evidence="9 10" key="1">
    <citation type="submission" date="2015-10" db="EMBL/GenBank/DDBJ databases">
        <title>Genome analyses suggest a sexual origin of heterokaryosis in a supposedly ancient asexual fungus.</title>
        <authorList>
            <person name="Ropars J."/>
            <person name="Sedzielewska K."/>
            <person name="Noel J."/>
            <person name="Charron P."/>
            <person name="Farinelli L."/>
            <person name="Marton T."/>
            <person name="Kruger M."/>
            <person name="Pelin A."/>
            <person name="Brachmann A."/>
            <person name="Corradi N."/>
        </authorList>
    </citation>
    <scope>NUCLEOTIDE SEQUENCE [LARGE SCALE GENOMIC DNA]</scope>
    <source>
        <strain evidence="9 10">A4</strain>
    </source>
</reference>
<evidence type="ECO:0000256" key="4">
    <source>
        <dbReference type="ARBA" id="ARBA00023136"/>
    </source>
</evidence>
<dbReference type="InterPro" id="IPR005821">
    <property type="entry name" value="Ion_trans_dom"/>
</dbReference>